<evidence type="ECO:0000256" key="11">
    <source>
        <dbReference type="SAM" id="Phobius"/>
    </source>
</evidence>
<feature type="transmembrane region" description="Helical" evidence="11">
    <location>
        <begin position="194"/>
        <end position="213"/>
    </location>
</feature>
<feature type="transmembrane region" description="Helical" evidence="11">
    <location>
        <begin position="24"/>
        <end position="46"/>
    </location>
</feature>
<keyword evidence="5" id="KW-0406">Ion transport</keyword>
<dbReference type="PROSITE" id="PS51371">
    <property type="entry name" value="CBS"/>
    <property type="match status" value="2"/>
</dbReference>
<dbReference type="InterPro" id="IPR000644">
    <property type="entry name" value="CBS_dom"/>
</dbReference>
<dbReference type="Gene3D" id="3.10.580.10">
    <property type="entry name" value="CBS-domain"/>
    <property type="match status" value="1"/>
</dbReference>
<keyword evidence="4 11" id="KW-1133">Transmembrane helix</keyword>
<dbReference type="InterPro" id="IPR001807">
    <property type="entry name" value="ClC"/>
</dbReference>
<accession>D1W6U8</accession>
<evidence type="ECO:0000256" key="3">
    <source>
        <dbReference type="ARBA" id="ARBA00022692"/>
    </source>
</evidence>
<dbReference type="InterPro" id="IPR050368">
    <property type="entry name" value="ClC-type_chloride_channel"/>
</dbReference>
<dbReference type="AlphaFoldDB" id="D1W6U8"/>
<feature type="transmembrane region" description="Helical" evidence="11">
    <location>
        <begin position="415"/>
        <end position="435"/>
    </location>
</feature>
<dbReference type="EMBL" id="ADEG01000073">
    <property type="protein sequence ID" value="EFA91718.1"/>
    <property type="molecule type" value="Genomic_DNA"/>
</dbReference>
<proteinExistence type="predicted"/>
<dbReference type="STRING" id="679190.HMPREF0650_0034"/>
<evidence type="ECO:0000313" key="14">
    <source>
        <dbReference type="Proteomes" id="UP000005283"/>
    </source>
</evidence>
<dbReference type="Proteomes" id="UP000005283">
    <property type="component" value="Unassembled WGS sequence"/>
</dbReference>
<evidence type="ECO:0000256" key="7">
    <source>
        <dbReference type="ARBA" id="ARBA00023173"/>
    </source>
</evidence>
<feature type="transmembrane region" description="Helical" evidence="11">
    <location>
        <begin position="112"/>
        <end position="137"/>
    </location>
</feature>
<dbReference type="InterPro" id="IPR014743">
    <property type="entry name" value="Cl-channel_core"/>
</dbReference>
<feature type="transmembrane region" description="Helical" evidence="11">
    <location>
        <begin position="157"/>
        <end position="182"/>
    </location>
</feature>
<comment type="subcellular location">
    <subcellularLocation>
        <location evidence="1">Membrane</location>
        <topology evidence="1">Multi-pass membrane protein</topology>
    </subcellularLocation>
</comment>
<keyword evidence="3 11" id="KW-0812">Transmembrane</keyword>
<keyword evidence="9" id="KW-0407">Ion channel</keyword>
<feature type="transmembrane region" description="Helical" evidence="11">
    <location>
        <begin position="387"/>
        <end position="408"/>
    </location>
</feature>
<sequence length="595" mass="65342">MQLTTYINKLHKWRLTHLTNRQMATILAFFIGIFASVAAYVLHFIIRQIQHLLTAGFDATTYNWLYLLFPVIGIYITSLFVRYVVKDNISHGITQVLYAISTKQSRLKAHNCWTSVISSAITIGFGGSVGAEAPIVLTGSAIGSNLGQLFKMDNKTLMLLVGCGASAAIAGIFKAPIAGLVFTLEVLMVDLSMASLLPILTSTVTATVFTYIFVGNRSLFDFTLDSAWNIDRIPASILLGLFCGMVSLYFIRMMSKCEGVFEQLKDYPFAKLFLGAILLSSLIFFFPSLYGEGYNSLNILLNGNTEADWNAVMNNSLFAGSSGLLVIYIALVLLTKIFATSATNGAGGVGGTFAPSLFVGGFGGFLFARVWNMNQVGTYIPEKNFTLLGMAGVMAGVMHAPLTGVFLIAELTGGYSLFLPLIMVSIVSVMVISIFEPHSIYATRLARQGRLLTHHTDRSILTLMSLDSVIDHDYTTVDLDMPLGKLVSVISRSHTSFIPVVNTAGILLGIIDINKIRHVMFRTELYHRFTVQQILIPPKATLGIKDSMEEVMEKFDKTNANYLPVVDVDGELTGFIERTRLYSMYRKTVADFSAE</sequence>
<dbReference type="PRINTS" id="PR00762">
    <property type="entry name" value="CLCHANNEL"/>
</dbReference>
<dbReference type="Pfam" id="PF00571">
    <property type="entry name" value="CBS"/>
    <property type="match status" value="2"/>
</dbReference>
<dbReference type="PANTHER" id="PTHR43427">
    <property type="entry name" value="CHLORIDE CHANNEL PROTEIN CLC-E"/>
    <property type="match status" value="1"/>
</dbReference>
<feature type="transmembrane region" description="Helical" evidence="11">
    <location>
        <begin position="311"/>
        <end position="334"/>
    </location>
</feature>
<dbReference type="SUPFAM" id="SSF81340">
    <property type="entry name" value="Clc chloride channel"/>
    <property type="match status" value="1"/>
</dbReference>
<dbReference type="GO" id="GO:0034707">
    <property type="term" value="C:chloride channel complex"/>
    <property type="evidence" value="ECO:0007669"/>
    <property type="project" value="UniProtKB-KW"/>
</dbReference>
<reference evidence="13 14" key="1">
    <citation type="submission" date="2009-12" db="EMBL/GenBank/DDBJ databases">
        <title>Genome Sequence of Prevotella buccalis ATCC 35310.</title>
        <authorList>
            <person name="Durkin A.S."/>
            <person name="Madupu R."/>
            <person name="Torralba M."/>
            <person name="Methe B."/>
            <person name="Sutton G."/>
            <person name="Strausberg R.L."/>
            <person name="Nelson K.E."/>
        </authorList>
    </citation>
    <scope>NUCLEOTIDE SEQUENCE [LARGE SCALE GENOMIC DNA]</scope>
    <source>
        <strain evidence="13 14">ATCC 35310</strain>
    </source>
</reference>
<evidence type="ECO:0000259" key="12">
    <source>
        <dbReference type="PROSITE" id="PS51371"/>
    </source>
</evidence>
<evidence type="ECO:0000256" key="9">
    <source>
        <dbReference type="ARBA" id="ARBA00023303"/>
    </source>
</evidence>
<keyword evidence="6 11" id="KW-0472">Membrane</keyword>
<dbReference type="GO" id="GO:0005254">
    <property type="term" value="F:chloride channel activity"/>
    <property type="evidence" value="ECO:0007669"/>
    <property type="project" value="UniProtKB-KW"/>
</dbReference>
<dbReference type="InterPro" id="IPR046342">
    <property type="entry name" value="CBS_dom_sf"/>
</dbReference>
<dbReference type="PANTHER" id="PTHR43427:SF6">
    <property type="entry name" value="CHLORIDE CHANNEL PROTEIN CLC-E"/>
    <property type="match status" value="1"/>
</dbReference>
<dbReference type="CDD" id="cd00400">
    <property type="entry name" value="Voltage_gated_ClC"/>
    <property type="match status" value="1"/>
</dbReference>
<protein>
    <submittedName>
        <fullName evidence="13">Chloride transporter, ClC family</fullName>
    </submittedName>
</protein>
<comment type="caution">
    <text evidence="13">The sequence shown here is derived from an EMBL/GenBank/DDBJ whole genome shotgun (WGS) entry which is preliminary data.</text>
</comment>
<feature type="domain" description="CBS" evidence="12">
    <location>
        <begin position="535"/>
        <end position="592"/>
    </location>
</feature>
<evidence type="ECO:0000256" key="6">
    <source>
        <dbReference type="ARBA" id="ARBA00023136"/>
    </source>
</evidence>
<organism evidence="13 14">
    <name type="scientific">Hoylesella buccalis ATCC 35310</name>
    <dbReference type="NCBI Taxonomy" id="679190"/>
    <lineage>
        <taxon>Bacteria</taxon>
        <taxon>Pseudomonadati</taxon>
        <taxon>Bacteroidota</taxon>
        <taxon>Bacteroidia</taxon>
        <taxon>Bacteroidales</taxon>
        <taxon>Prevotellaceae</taxon>
        <taxon>Hoylesella</taxon>
    </lineage>
</organism>
<keyword evidence="14" id="KW-1185">Reference proteome</keyword>
<gene>
    <name evidence="13" type="ORF">HMPREF0650_0034</name>
</gene>
<feature type="transmembrane region" description="Helical" evidence="11">
    <location>
        <begin position="233"/>
        <end position="251"/>
    </location>
</feature>
<evidence type="ECO:0000256" key="4">
    <source>
        <dbReference type="ARBA" id="ARBA00022989"/>
    </source>
</evidence>
<evidence type="ECO:0000256" key="1">
    <source>
        <dbReference type="ARBA" id="ARBA00004141"/>
    </source>
</evidence>
<dbReference type="RefSeq" id="WP_004349837.1">
    <property type="nucleotide sequence ID" value="NZ_ADEG01000073.1"/>
</dbReference>
<dbReference type="eggNOG" id="COG0038">
    <property type="taxonomic scope" value="Bacteria"/>
</dbReference>
<evidence type="ECO:0000313" key="13">
    <source>
        <dbReference type="EMBL" id="EFA91718.1"/>
    </source>
</evidence>
<feature type="domain" description="CBS" evidence="12">
    <location>
        <begin position="470"/>
        <end position="529"/>
    </location>
</feature>
<feature type="transmembrane region" description="Helical" evidence="11">
    <location>
        <begin position="272"/>
        <end position="291"/>
    </location>
</feature>
<name>D1W6U8_9BACT</name>
<keyword evidence="2" id="KW-0813">Transport</keyword>
<dbReference type="Pfam" id="PF00654">
    <property type="entry name" value="Voltage_CLC"/>
    <property type="match status" value="1"/>
</dbReference>
<feature type="transmembrane region" description="Helical" evidence="11">
    <location>
        <begin position="66"/>
        <end position="85"/>
    </location>
</feature>
<evidence type="ECO:0000256" key="8">
    <source>
        <dbReference type="ARBA" id="ARBA00023214"/>
    </source>
</evidence>
<feature type="transmembrane region" description="Helical" evidence="11">
    <location>
        <begin position="346"/>
        <end position="367"/>
    </location>
</feature>
<evidence type="ECO:0000256" key="5">
    <source>
        <dbReference type="ARBA" id="ARBA00023065"/>
    </source>
</evidence>
<keyword evidence="8" id="KW-0868">Chloride</keyword>
<dbReference type="Gene3D" id="1.10.3080.10">
    <property type="entry name" value="Clc chloride channel"/>
    <property type="match status" value="1"/>
</dbReference>
<evidence type="ECO:0000256" key="10">
    <source>
        <dbReference type="PROSITE-ProRule" id="PRU00703"/>
    </source>
</evidence>
<dbReference type="eggNOG" id="COG0517">
    <property type="taxonomic scope" value="Bacteria"/>
</dbReference>
<keyword evidence="10" id="KW-0129">CBS domain</keyword>
<dbReference type="SUPFAM" id="SSF54631">
    <property type="entry name" value="CBS-domain pair"/>
    <property type="match status" value="1"/>
</dbReference>
<feature type="transmembrane region" description="Helical" evidence="11">
    <location>
        <begin position="496"/>
        <end position="513"/>
    </location>
</feature>
<keyword evidence="7" id="KW-0869">Chloride channel</keyword>
<evidence type="ECO:0000256" key="2">
    <source>
        <dbReference type="ARBA" id="ARBA00022448"/>
    </source>
</evidence>